<reference evidence="3 4" key="1">
    <citation type="submission" date="2024-01" db="EMBL/GenBank/DDBJ databases">
        <title>The genomes of 5 underutilized Papilionoideae crops provide insights into root nodulation and disease resistanc.</title>
        <authorList>
            <person name="Yuan L."/>
        </authorList>
    </citation>
    <scope>NUCLEOTIDE SEQUENCE [LARGE SCALE GENOMIC DNA]</scope>
    <source>
        <strain evidence="3">ZHUSHIDOU_FW_LH</strain>
        <tissue evidence="3">Leaf</tissue>
    </source>
</reference>
<keyword evidence="2" id="KW-1133">Transmembrane helix</keyword>
<keyword evidence="2" id="KW-0812">Transmembrane</keyword>
<dbReference type="EMBL" id="JAYWIO010000008">
    <property type="protein sequence ID" value="KAK7246697.1"/>
    <property type="molecule type" value="Genomic_DNA"/>
</dbReference>
<proteinExistence type="predicted"/>
<name>A0AAN9EBF1_CROPI</name>
<evidence type="ECO:0000313" key="4">
    <source>
        <dbReference type="Proteomes" id="UP001372338"/>
    </source>
</evidence>
<keyword evidence="4" id="KW-1185">Reference proteome</keyword>
<protein>
    <submittedName>
        <fullName evidence="3">Uncharacterized protein</fullName>
    </submittedName>
</protein>
<dbReference type="AlphaFoldDB" id="A0AAN9EBF1"/>
<feature type="compositionally biased region" description="Basic and acidic residues" evidence="1">
    <location>
        <begin position="108"/>
        <end position="117"/>
    </location>
</feature>
<evidence type="ECO:0000256" key="2">
    <source>
        <dbReference type="SAM" id="Phobius"/>
    </source>
</evidence>
<sequence length="164" mass="18803">MDFSSTFKLLTHAGEVSCGFVLLGRYYSFIFNIFGLFLIFLFSYKILRFRFTTQELLHFFSEFYGTATSRFPLGLEGSKVETLARETVKSNSGVRRKSYSGSDDGVEEKEKDENVEDEKLREYMSDEDIDQLEGVDASRGFLNFAVEYDENLDDASIDTDSETL</sequence>
<comment type="caution">
    <text evidence="3">The sequence shown here is derived from an EMBL/GenBank/DDBJ whole genome shotgun (WGS) entry which is preliminary data.</text>
</comment>
<keyword evidence="2" id="KW-0472">Membrane</keyword>
<feature type="region of interest" description="Disordered" evidence="1">
    <location>
        <begin position="91"/>
        <end position="117"/>
    </location>
</feature>
<feature type="transmembrane region" description="Helical" evidence="2">
    <location>
        <begin position="26"/>
        <end position="47"/>
    </location>
</feature>
<gene>
    <name evidence="3" type="ORF">RIF29_41567</name>
</gene>
<accession>A0AAN9EBF1</accession>
<evidence type="ECO:0000313" key="3">
    <source>
        <dbReference type="EMBL" id="KAK7246697.1"/>
    </source>
</evidence>
<evidence type="ECO:0000256" key="1">
    <source>
        <dbReference type="SAM" id="MobiDB-lite"/>
    </source>
</evidence>
<organism evidence="3 4">
    <name type="scientific">Crotalaria pallida</name>
    <name type="common">Smooth rattlebox</name>
    <name type="synonym">Crotalaria striata</name>
    <dbReference type="NCBI Taxonomy" id="3830"/>
    <lineage>
        <taxon>Eukaryota</taxon>
        <taxon>Viridiplantae</taxon>
        <taxon>Streptophyta</taxon>
        <taxon>Embryophyta</taxon>
        <taxon>Tracheophyta</taxon>
        <taxon>Spermatophyta</taxon>
        <taxon>Magnoliopsida</taxon>
        <taxon>eudicotyledons</taxon>
        <taxon>Gunneridae</taxon>
        <taxon>Pentapetalae</taxon>
        <taxon>rosids</taxon>
        <taxon>fabids</taxon>
        <taxon>Fabales</taxon>
        <taxon>Fabaceae</taxon>
        <taxon>Papilionoideae</taxon>
        <taxon>50 kb inversion clade</taxon>
        <taxon>genistoids sensu lato</taxon>
        <taxon>core genistoids</taxon>
        <taxon>Crotalarieae</taxon>
        <taxon>Crotalaria</taxon>
    </lineage>
</organism>
<dbReference type="Proteomes" id="UP001372338">
    <property type="component" value="Unassembled WGS sequence"/>
</dbReference>